<keyword evidence="2" id="KW-1185">Reference proteome</keyword>
<dbReference type="EMBL" id="JAMQCR010000001">
    <property type="protein sequence ID" value="MCM2531638.1"/>
    <property type="molecule type" value="Genomic_DNA"/>
</dbReference>
<comment type="caution">
    <text evidence="1">The sequence shown here is derived from an EMBL/GenBank/DDBJ whole genome shotgun (WGS) entry which is preliminary data.</text>
</comment>
<name>A0ABT0W7P2_9BACI</name>
<sequence>MMKLTETKNQTPFIKKPLEQLVFIPGIWVNGSSYWLQHTTEKVINDEELILRVKQEPIHSKIHFYSLYVSNHSSHTKEIKILAQHHHLNVSREHFSFASPMENRLFHFANNDIFLVNGQFDGVGIHEYTIQPFWRVYTDQIWSSLKNGSLMYQPMAKGRRQVFSR</sequence>
<reference evidence="1 2" key="1">
    <citation type="submission" date="2022-06" db="EMBL/GenBank/DDBJ databases">
        <authorList>
            <person name="Jeon C.O."/>
        </authorList>
    </citation>
    <scope>NUCLEOTIDE SEQUENCE [LARGE SCALE GENOMIC DNA]</scope>
    <source>
        <strain evidence="1 2">KCTC 13943</strain>
    </source>
</reference>
<proteinExistence type="predicted"/>
<dbReference type="Proteomes" id="UP001523262">
    <property type="component" value="Unassembled WGS sequence"/>
</dbReference>
<gene>
    <name evidence="1" type="ORF">NDK43_03520</name>
</gene>
<organism evidence="1 2">
    <name type="scientific">Neobacillus pocheonensis</name>
    <dbReference type="NCBI Taxonomy" id="363869"/>
    <lineage>
        <taxon>Bacteria</taxon>
        <taxon>Bacillati</taxon>
        <taxon>Bacillota</taxon>
        <taxon>Bacilli</taxon>
        <taxon>Bacillales</taxon>
        <taxon>Bacillaceae</taxon>
        <taxon>Neobacillus</taxon>
    </lineage>
</organism>
<evidence type="ECO:0000313" key="2">
    <source>
        <dbReference type="Proteomes" id="UP001523262"/>
    </source>
</evidence>
<evidence type="ECO:0000313" key="1">
    <source>
        <dbReference type="EMBL" id="MCM2531638.1"/>
    </source>
</evidence>
<protein>
    <submittedName>
        <fullName evidence="1">Uncharacterized protein</fullName>
    </submittedName>
</protein>
<accession>A0ABT0W7P2</accession>